<feature type="non-terminal residue" evidence="2">
    <location>
        <position position="1"/>
    </location>
</feature>
<organism evidence="2">
    <name type="scientific">Nothobranchius kuhntae</name>
    <name type="common">Beira killifish</name>
    <dbReference type="NCBI Taxonomy" id="321403"/>
    <lineage>
        <taxon>Eukaryota</taxon>
        <taxon>Metazoa</taxon>
        <taxon>Chordata</taxon>
        <taxon>Craniata</taxon>
        <taxon>Vertebrata</taxon>
        <taxon>Euteleostomi</taxon>
        <taxon>Actinopterygii</taxon>
        <taxon>Neopterygii</taxon>
        <taxon>Teleostei</taxon>
        <taxon>Neoteleostei</taxon>
        <taxon>Acanthomorphata</taxon>
        <taxon>Ovalentaria</taxon>
        <taxon>Atherinomorphae</taxon>
        <taxon>Cyprinodontiformes</taxon>
        <taxon>Nothobranchiidae</taxon>
        <taxon>Nothobranchius</taxon>
    </lineage>
</organism>
<evidence type="ECO:0000256" key="1">
    <source>
        <dbReference type="SAM" id="MobiDB-lite"/>
    </source>
</evidence>
<feature type="compositionally biased region" description="Basic and acidic residues" evidence="1">
    <location>
        <begin position="18"/>
        <end position="28"/>
    </location>
</feature>
<feature type="compositionally biased region" description="Basic and acidic residues" evidence="1">
    <location>
        <begin position="1"/>
        <end position="11"/>
    </location>
</feature>
<feature type="non-terminal residue" evidence="2">
    <location>
        <position position="71"/>
    </location>
</feature>
<gene>
    <name evidence="2" type="primary">Nfu_g_1_000326</name>
</gene>
<name>A0A1A8J1C8_NOTKU</name>
<feature type="region of interest" description="Disordered" evidence="1">
    <location>
        <begin position="1"/>
        <end position="28"/>
    </location>
</feature>
<protein>
    <submittedName>
        <fullName evidence="2">Uncharacterized protein</fullName>
    </submittedName>
</protein>
<proteinExistence type="predicted"/>
<sequence length="71" mass="8212">RACGTTEKKQDAPSLCSPERHPQGGHHVERWSQVQDGALLCGRRPLCCRDQLALWKQQQQHWCHDRNRSPV</sequence>
<dbReference type="EMBL" id="HAED01016994">
    <property type="protein sequence ID" value="SBR03439.1"/>
    <property type="molecule type" value="Transcribed_RNA"/>
</dbReference>
<reference evidence="2" key="1">
    <citation type="submission" date="2016-05" db="EMBL/GenBank/DDBJ databases">
        <authorList>
            <person name="Lavstsen T."/>
            <person name="Jespersen J.S."/>
        </authorList>
    </citation>
    <scope>NUCLEOTIDE SEQUENCE</scope>
    <source>
        <tissue evidence="2">Brain</tissue>
    </source>
</reference>
<dbReference type="AlphaFoldDB" id="A0A1A8J1C8"/>
<accession>A0A1A8J1C8</accession>
<reference evidence="2" key="2">
    <citation type="submission" date="2016-06" db="EMBL/GenBank/DDBJ databases">
        <title>The genome of a short-lived fish provides insights into sex chromosome evolution and the genetic control of aging.</title>
        <authorList>
            <person name="Reichwald K."/>
            <person name="Felder M."/>
            <person name="Petzold A."/>
            <person name="Koch P."/>
            <person name="Groth M."/>
            <person name="Platzer M."/>
        </authorList>
    </citation>
    <scope>NUCLEOTIDE SEQUENCE</scope>
    <source>
        <tissue evidence="2">Brain</tissue>
    </source>
</reference>
<evidence type="ECO:0000313" key="2">
    <source>
        <dbReference type="EMBL" id="SBR03439.1"/>
    </source>
</evidence>